<dbReference type="Gene3D" id="3.40.50.720">
    <property type="entry name" value="NAD(P)-binding Rossmann-like Domain"/>
    <property type="match status" value="1"/>
</dbReference>
<reference evidence="2 3" key="1">
    <citation type="submission" date="2020-08" db="EMBL/GenBank/DDBJ databases">
        <title>Sequencing the genomes of 1000 actinobacteria strains.</title>
        <authorList>
            <person name="Klenk H.-P."/>
        </authorList>
    </citation>
    <scope>NUCLEOTIDE SEQUENCE [LARGE SCALE GENOMIC DNA]</scope>
    <source>
        <strain evidence="2 3">DSM 24947</strain>
    </source>
</reference>
<organism evidence="2 3">
    <name type="scientific">Microbacterium marinum</name>
    <dbReference type="NCBI Taxonomy" id="421115"/>
    <lineage>
        <taxon>Bacteria</taxon>
        <taxon>Bacillati</taxon>
        <taxon>Actinomycetota</taxon>
        <taxon>Actinomycetes</taxon>
        <taxon>Micrococcales</taxon>
        <taxon>Microbacteriaceae</taxon>
        <taxon>Microbacterium</taxon>
    </lineage>
</organism>
<accession>A0A7W7FIB8</accession>
<feature type="region of interest" description="Disordered" evidence="1">
    <location>
        <begin position="248"/>
        <end position="282"/>
    </location>
</feature>
<evidence type="ECO:0000313" key="3">
    <source>
        <dbReference type="Proteomes" id="UP000573729"/>
    </source>
</evidence>
<name>A0A7W7FIB8_9MICO</name>
<dbReference type="Proteomes" id="UP000573729">
    <property type="component" value="Unassembled WGS sequence"/>
</dbReference>
<gene>
    <name evidence="2" type="ORF">BKA24_001601</name>
</gene>
<evidence type="ECO:0008006" key="4">
    <source>
        <dbReference type="Google" id="ProtNLM"/>
    </source>
</evidence>
<dbReference type="EMBL" id="JACHMD010000001">
    <property type="protein sequence ID" value="MBB4666892.1"/>
    <property type="molecule type" value="Genomic_DNA"/>
</dbReference>
<feature type="region of interest" description="Disordered" evidence="1">
    <location>
        <begin position="1"/>
        <end position="28"/>
    </location>
</feature>
<keyword evidence="3" id="KW-1185">Reference proteome</keyword>
<proteinExistence type="predicted"/>
<evidence type="ECO:0000256" key="1">
    <source>
        <dbReference type="SAM" id="MobiDB-lite"/>
    </source>
</evidence>
<evidence type="ECO:0000313" key="2">
    <source>
        <dbReference type="EMBL" id="MBB4666892.1"/>
    </source>
</evidence>
<sequence>MLRLAASHPPLWRTPSTVQLGPDDTRPLEGVNPWQERLLDELVTGIPDARFAPLARELGASDDEAASFLDRIHDALAPAPTRPTPVRVELPVDLPRDDEATLVAGLTAAGVEPVEVERWAPAEAGERLPVLLVAHHLADPRRTARLVADDVPHLVLELSGERVQVGPLVTPGASACLACVHAARRDADPEWPLVAAQLLGRPAPPTARILLLEGAILAARLLTTGETGRSAVLTAEDARRDWREHPPHAQCLCRSPEGNATADAPVRPMPATSSVTGFARPA</sequence>
<comment type="caution">
    <text evidence="2">The sequence shown here is derived from an EMBL/GenBank/DDBJ whole genome shotgun (WGS) entry which is preliminary data.</text>
</comment>
<protein>
    <recommendedName>
        <fullName evidence="4">Bacteriocin biosynthesis cyclodehydratase domain-containing protein</fullName>
    </recommendedName>
</protein>
<dbReference type="AlphaFoldDB" id="A0A7W7FIB8"/>